<feature type="region of interest" description="Disordered" evidence="1">
    <location>
        <begin position="449"/>
        <end position="468"/>
    </location>
</feature>
<gene>
    <name evidence="3" type="primary">LOC113471647</name>
</gene>
<keyword evidence="2" id="KW-1185">Reference proteome</keyword>
<feature type="region of interest" description="Disordered" evidence="1">
    <location>
        <begin position="617"/>
        <end position="646"/>
    </location>
</feature>
<dbReference type="GeneID" id="113471647"/>
<dbReference type="AlphaFoldDB" id="A0A3Q0JE71"/>
<reference evidence="3" key="1">
    <citation type="submission" date="2025-08" db="UniProtKB">
        <authorList>
            <consortium name="RefSeq"/>
        </authorList>
    </citation>
    <scope>IDENTIFICATION</scope>
</reference>
<feature type="compositionally biased region" description="Basic residues" evidence="1">
    <location>
        <begin position="530"/>
        <end position="540"/>
    </location>
</feature>
<sequence length="809" mass="90839">MNCSNVNAERRENTDNTDNRVDNKNKDNTSPVNQNTSSNIELCNKGDIEDKNLNADQLESPNQPLETKCTLELNNSNEKTANPKHVKPKDDTEVKSRENLRQSTEKEKPSQQSDKNTNKSQLNGKVLNGEGNNAPNGTPSKNKETSRHTQSISGHVPKCEDKFSKRSPSPPVKKLTNGFHPNEKPKSVENSSDKGNQKHKQKTKKNKTLHPVNNSEQCNGYDKTKVSKDKTKVEVINNIQNGHSNATSDKTDITLDQNNETLSSIQINKLSEPKSEVTYSGNLPNGAQENKKTQNDSATLNETCKEQELDFISELENSSVDENLENKFETSSDKSEELEELYIKNNPLLAHLVDIETLHSKQRDVKRNEEIVIHKKVLNGEHLDKKDVKLNGENIITDMISREKESVKIGESTFVKKEQIKTETLDGNKRLTDIKEDNKTDEKIETTNVYTSKKKSEKKKKPRENKIQSLADINAVGINKTKEKSPEPLTNNKKIKFNLCGKRTVSKTDIKCDSPVITHERKSTSPDKLLKRKNSKKKKSSPPPIKTDKKETAVNAARTFIDEILNDAVSKVNKQLENVENIIKDIPVKEKVIQKLDTVVISQNEPLKVDTKGVGVPALTSLPQTSPCDSSNFKKRKRRKKRKRDGLNSTFSVRILECANLSQEPTEQDSGKSTKTNTKSKTKTPERRPSEPPAMPVIHLTDVVTKWLKEEHGGKLPVNYLDDDDEEVFVQPKLKTGSKNLYSNPSPAAFPNGTAGDRVANQTSDNMNNITERCNAKDCVSKYYNLGIRTSPENDLVITTKGRNLKESD</sequence>
<feature type="compositionally biased region" description="Polar residues" evidence="1">
    <location>
        <begin position="621"/>
        <end position="631"/>
    </location>
</feature>
<dbReference type="KEGG" id="dci:113471647"/>
<dbReference type="PaxDb" id="121845-A0A3Q0JE71"/>
<feature type="region of interest" description="Disordered" evidence="1">
    <location>
        <begin position="1"/>
        <end position="225"/>
    </location>
</feature>
<feature type="compositionally biased region" description="Basic and acidic residues" evidence="1">
    <location>
        <begin position="44"/>
        <end position="53"/>
    </location>
</feature>
<protein>
    <submittedName>
        <fullName evidence="3">Uncharacterized protein</fullName>
    </submittedName>
</protein>
<feature type="compositionally biased region" description="Polar residues" evidence="1">
    <location>
        <begin position="110"/>
        <end position="123"/>
    </location>
</feature>
<dbReference type="RefSeq" id="XP_026686751.1">
    <property type="nucleotide sequence ID" value="XM_026830950.1"/>
</dbReference>
<feature type="compositionally biased region" description="Basic and acidic residues" evidence="1">
    <location>
        <begin position="181"/>
        <end position="196"/>
    </location>
</feature>
<name>A0A3Q0JE71_DIACI</name>
<feature type="region of interest" description="Disordered" evidence="1">
    <location>
        <begin position="659"/>
        <end position="697"/>
    </location>
</feature>
<dbReference type="Proteomes" id="UP000079169">
    <property type="component" value="Unplaced"/>
</dbReference>
<feature type="compositionally biased region" description="Basic and acidic residues" evidence="1">
    <location>
        <begin position="88"/>
        <end position="109"/>
    </location>
</feature>
<feature type="compositionally biased region" description="Polar residues" evidence="1">
    <location>
        <begin position="130"/>
        <end position="140"/>
    </location>
</feature>
<feature type="region of interest" description="Disordered" evidence="1">
    <location>
        <begin position="517"/>
        <end position="552"/>
    </location>
</feature>
<feature type="compositionally biased region" description="Basic residues" evidence="1">
    <location>
        <begin position="633"/>
        <end position="644"/>
    </location>
</feature>
<feature type="compositionally biased region" description="Polar residues" evidence="1">
    <location>
        <begin position="28"/>
        <end position="41"/>
    </location>
</feature>
<proteinExistence type="predicted"/>
<evidence type="ECO:0000256" key="1">
    <source>
        <dbReference type="SAM" id="MobiDB-lite"/>
    </source>
</evidence>
<feature type="compositionally biased region" description="Basic residues" evidence="1">
    <location>
        <begin position="197"/>
        <end position="208"/>
    </location>
</feature>
<evidence type="ECO:0000313" key="3">
    <source>
        <dbReference type="RefSeq" id="XP_026686751.1"/>
    </source>
</evidence>
<feature type="compositionally biased region" description="Polar residues" evidence="1">
    <location>
        <begin position="54"/>
        <end position="65"/>
    </location>
</feature>
<feature type="compositionally biased region" description="Basic residues" evidence="1">
    <location>
        <begin position="452"/>
        <end position="463"/>
    </location>
</feature>
<feature type="compositionally biased region" description="Basic and acidic residues" evidence="1">
    <location>
        <begin position="8"/>
        <end position="27"/>
    </location>
</feature>
<accession>A0A3Q0JE71</accession>
<feature type="compositionally biased region" description="Basic and acidic residues" evidence="1">
    <location>
        <begin position="517"/>
        <end position="529"/>
    </location>
</feature>
<organism evidence="2 3">
    <name type="scientific">Diaphorina citri</name>
    <name type="common">Asian citrus psyllid</name>
    <dbReference type="NCBI Taxonomy" id="121845"/>
    <lineage>
        <taxon>Eukaryota</taxon>
        <taxon>Metazoa</taxon>
        <taxon>Ecdysozoa</taxon>
        <taxon>Arthropoda</taxon>
        <taxon>Hexapoda</taxon>
        <taxon>Insecta</taxon>
        <taxon>Pterygota</taxon>
        <taxon>Neoptera</taxon>
        <taxon>Paraneoptera</taxon>
        <taxon>Hemiptera</taxon>
        <taxon>Sternorrhyncha</taxon>
        <taxon>Psylloidea</taxon>
        <taxon>Psyllidae</taxon>
        <taxon>Diaphorininae</taxon>
        <taxon>Diaphorina</taxon>
    </lineage>
</organism>
<evidence type="ECO:0000313" key="2">
    <source>
        <dbReference type="Proteomes" id="UP000079169"/>
    </source>
</evidence>